<sequence length="126" mass="14272">MRRRLSRNFWDKDADGKSVSPPKGSTVTDNRAWELKETVAVRGSVHSDCWSGTAVQLASSNLISVYPVTGWWRYRRDQKTVEKMARYSLIVSISTDDSEVDLRAIIANEIQARIDTKAAIETRIDV</sequence>
<reference evidence="1 2" key="1">
    <citation type="submission" date="2019-02" db="EMBL/GenBank/DDBJ databases">
        <title>Deep-cultivation of Planctomycetes and their phenomic and genomic characterization uncovers novel biology.</title>
        <authorList>
            <person name="Wiegand S."/>
            <person name="Jogler M."/>
            <person name="Boedeker C."/>
            <person name="Pinto D."/>
            <person name="Vollmers J."/>
            <person name="Rivas-Marin E."/>
            <person name="Kohn T."/>
            <person name="Peeters S.H."/>
            <person name="Heuer A."/>
            <person name="Rast P."/>
            <person name="Oberbeckmann S."/>
            <person name="Bunk B."/>
            <person name="Jeske O."/>
            <person name="Meyerdierks A."/>
            <person name="Storesund J.E."/>
            <person name="Kallscheuer N."/>
            <person name="Luecker S."/>
            <person name="Lage O.M."/>
            <person name="Pohl T."/>
            <person name="Merkel B.J."/>
            <person name="Hornburger P."/>
            <person name="Mueller R.-W."/>
            <person name="Bruemmer F."/>
            <person name="Labrenz M."/>
            <person name="Spormann A.M."/>
            <person name="Op Den Camp H."/>
            <person name="Overmann J."/>
            <person name="Amann R."/>
            <person name="Jetten M.S.M."/>
            <person name="Mascher T."/>
            <person name="Medema M.H."/>
            <person name="Devos D.P."/>
            <person name="Kaster A.-K."/>
            <person name="Ovreas L."/>
            <person name="Rohde M."/>
            <person name="Galperin M.Y."/>
            <person name="Jogler C."/>
        </authorList>
    </citation>
    <scope>NUCLEOTIDE SEQUENCE [LARGE SCALE GENOMIC DNA]</scope>
    <source>
        <strain evidence="1 2">Pla52n</strain>
    </source>
</reference>
<protein>
    <submittedName>
        <fullName evidence="1">Uncharacterized protein</fullName>
    </submittedName>
</protein>
<dbReference type="AlphaFoldDB" id="A0A5C6A292"/>
<evidence type="ECO:0000313" key="2">
    <source>
        <dbReference type="Proteomes" id="UP000320176"/>
    </source>
</evidence>
<proteinExistence type="predicted"/>
<organism evidence="1 2">
    <name type="scientific">Stieleria varia</name>
    <dbReference type="NCBI Taxonomy" id="2528005"/>
    <lineage>
        <taxon>Bacteria</taxon>
        <taxon>Pseudomonadati</taxon>
        <taxon>Planctomycetota</taxon>
        <taxon>Planctomycetia</taxon>
        <taxon>Pirellulales</taxon>
        <taxon>Pirellulaceae</taxon>
        <taxon>Stieleria</taxon>
    </lineage>
</organism>
<keyword evidence="2" id="KW-1185">Reference proteome</keyword>
<dbReference type="EMBL" id="SJPN01000009">
    <property type="protein sequence ID" value="TWT93351.1"/>
    <property type="molecule type" value="Genomic_DNA"/>
</dbReference>
<dbReference type="Proteomes" id="UP000320176">
    <property type="component" value="Unassembled WGS sequence"/>
</dbReference>
<comment type="caution">
    <text evidence="1">The sequence shown here is derived from an EMBL/GenBank/DDBJ whole genome shotgun (WGS) entry which is preliminary data.</text>
</comment>
<evidence type="ECO:0000313" key="1">
    <source>
        <dbReference type="EMBL" id="TWT93351.1"/>
    </source>
</evidence>
<accession>A0A5C6A292</accession>
<name>A0A5C6A292_9BACT</name>
<gene>
    <name evidence="1" type="ORF">Pla52n_60110</name>
</gene>